<dbReference type="Proteomes" id="UP000013827">
    <property type="component" value="Unassembled WGS sequence"/>
</dbReference>
<dbReference type="GO" id="GO:0030983">
    <property type="term" value="F:mismatched DNA binding"/>
    <property type="evidence" value="ECO:0007669"/>
    <property type="project" value="InterPro"/>
</dbReference>
<dbReference type="Gene3D" id="3.30.565.10">
    <property type="entry name" value="Histidine kinase-like ATPase, C-terminal domain"/>
    <property type="match status" value="1"/>
</dbReference>
<dbReference type="GeneID" id="17275636"/>
<dbReference type="PaxDb" id="2903-EOD30362"/>
<dbReference type="HOGENOM" id="CLU_652902_0_0_1"/>
<dbReference type="Pfam" id="PF16413">
    <property type="entry name" value="Mlh1_C"/>
    <property type="match status" value="2"/>
</dbReference>
<evidence type="ECO:0000256" key="1">
    <source>
        <dbReference type="ARBA" id="ARBA00006082"/>
    </source>
</evidence>
<dbReference type="InterPro" id="IPR002099">
    <property type="entry name" value="MutL/Mlh/PMS"/>
</dbReference>
<comment type="similarity">
    <text evidence="1">Belongs to the DNA mismatch repair MutL/HexB family.</text>
</comment>
<proteinExistence type="inferred from homology"/>
<dbReference type="NCBIfam" id="TIGR00585">
    <property type="entry name" value="mutl"/>
    <property type="match status" value="1"/>
</dbReference>
<dbReference type="PANTHER" id="PTHR10073:SF12">
    <property type="entry name" value="DNA MISMATCH REPAIR PROTEIN MLH1"/>
    <property type="match status" value="1"/>
</dbReference>
<evidence type="ECO:0000313" key="5">
    <source>
        <dbReference type="Proteomes" id="UP000013827"/>
    </source>
</evidence>
<evidence type="ECO:0000313" key="4">
    <source>
        <dbReference type="EnsemblProtists" id="EOD30362"/>
    </source>
</evidence>
<dbReference type="eggNOG" id="KOG1979">
    <property type="taxonomic scope" value="Eukaryota"/>
</dbReference>
<dbReference type="InterPro" id="IPR032189">
    <property type="entry name" value="Mlh1_C"/>
</dbReference>
<dbReference type="Pfam" id="PF13589">
    <property type="entry name" value="HATPase_c_3"/>
    <property type="match status" value="1"/>
</dbReference>
<dbReference type="PANTHER" id="PTHR10073">
    <property type="entry name" value="DNA MISMATCH REPAIR PROTEIN MLH, PMS, MUTL"/>
    <property type="match status" value="1"/>
</dbReference>
<feature type="region of interest" description="Disordered" evidence="2">
    <location>
        <begin position="151"/>
        <end position="215"/>
    </location>
</feature>
<dbReference type="GO" id="GO:0032389">
    <property type="term" value="C:MutLalpha complex"/>
    <property type="evidence" value="ECO:0007669"/>
    <property type="project" value="TreeGrafter"/>
</dbReference>
<dbReference type="PROSITE" id="PS00058">
    <property type="entry name" value="DNA_MISMATCH_REPAIR_1"/>
    <property type="match status" value="1"/>
</dbReference>
<dbReference type="SUPFAM" id="SSF55874">
    <property type="entry name" value="ATPase domain of HSP90 chaperone/DNA topoisomerase II/histidine kinase"/>
    <property type="match status" value="1"/>
</dbReference>
<dbReference type="GO" id="GO:0006298">
    <property type="term" value="P:mismatch repair"/>
    <property type="evidence" value="ECO:0007669"/>
    <property type="project" value="InterPro"/>
</dbReference>
<dbReference type="InterPro" id="IPR014762">
    <property type="entry name" value="DNA_mismatch_repair_CS"/>
</dbReference>
<sequence>MSSPSIQALSQEVVNRIAAGEVIHRPSSALKELLENSLDAGSTSISVTSKAGGLKLLQISDNGHGIHRADFPRVCERFATSKLREYEDLSQIETFGFRGEALASISHVAHVSVTSMTADAACEPAEPRPCAGTRGTTNPVEDMFYNVPIRRAPIKGPAKREHAATPTTEGAKRRRGADDGAEAAVGAVGGGSGGGGGGGGGGCGAGGGSGSEEGGEQGTLLCVAPSVCGGVRLGGEGAADATRAWVPCELTSIHTLLRRVTQGRRTPRRRSHRGLAALFRQHVFIGVVDAAYVLLQHQTKLYVAAMLEEYLSIVIRDGALVALPQLIEGYAPPLNALPLFTLRLASHVDWLDRVGAVEEAESEAAATPAAGEAARTPAWTVQHVLLPSIRRSYEPPAAQSTDHTVVQVACTEQLYRIFERC</sequence>
<name>A0A0D3K3M7_EMIH1</name>
<organism evidence="4 5">
    <name type="scientific">Emiliania huxleyi (strain CCMP1516)</name>
    <dbReference type="NCBI Taxonomy" id="280463"/>
    <lineage>
        <taxon>Eukaryota</taxon>
        <taxon>Haptista</taxon>
        <taxon>Haptophyta</taxon>
        <taxon>Prymnesiophyceae</taxon>
        <taxon>Isochrysidales</taxon>
        <taxon>Noelaerhabdaceae</taxon>
        <taxon>Emiliania</taxon>
    </lineage>
</organism>
<evidence type="ECO:0000256" key="2">
    <source>
        <dbReference type="SAM" id="MobiDB-lite"/>
    </source>
</evidence>
<evidence type="ECO:0000259" key="3">
    <source>
        <dbReference type="Pfam" id="PF16413"/>
    </source>
</evidence>
<dbReference type="CDD" id="cd16926">
    <property type="entry name" value="HATPase_MutL-MLH-PMS-like"/>
    <property type="match status" value="1"/>
</dbReference>
<protein>
    <recommendedName>
        <fullName evidence="3">DNA mismatch repair protein Mlh1 C-terminal domain-containing protein</fullName>
    </recommendedName>
</protein>
<dbReference type="EnsemblProtists" id="EOD30362">
    <property type="protein sequence ID" value="EOD30362"/>
    <property type="gene ID" value="EMIHUDRAFT_468418"/>
</dbReference>
<dbReference type="STRING" id="2903.R1D5P8"/>
<dbReference type="RefSeq" id="XP_005782791.1">
    <property type="nucleotide sequence ID" value="XM_005782734.1"/>
</dbReference>
<reference evidence="5" key="1">
    <citation type="journal article" date="2013" name="Nature">
        <title>Pan genome of the phytoplankton Emiliania underpins its global distribution.</title>
        <authorList>
            <person name="Read B.A."/>
            <person name="Kegel J."/>
            <person name="Klute M.J."/>
            <person name="Kuo A."/>
            <person name="Lefebvre S.C."/>
            <person name="Maumus F."/>
            <person name="Mayer C."/>
            <person name="Miller J."/>
            <person name="Monier A."/>
            <person name="Salamov A."/>
            <person name="Young J."/>
            <person name="Aguilar M."/>
            <person name="Claverie J.M."/>
            <person name="Frickenhaus S."/>
            <person name="Gonzalez K."/>
            <person name="Herman E.K."/>
            <person name="Lin Y.C."/>
            <person name="Napier J."/>
            <person name="Ogata H."/>
            <person name="Sarno A.F."/>
            <person name="Shmutz J."/>
            <person name="Schroeder D."/>
            <person name="de Vargas C."/>
            <person name="Verret F."/>
            <person name="von Dassow P."/>
            <person name="Valentin K."/>
            <person name="Van de Peer Y."/>
            <person name="Wheeler G."/>
            <person name="Dacks J.B."/>
            <person name="Delwiche C.F."/>
            <person name="Dyhrman S.T."/>
            <person name="Glockner G."/>
            <person name="John U."/>
            <person name="Richards T."/>
            <person name="Worden A.Z."/>
            <person name="Zhang X."/>
            <person name="Grigoriev I.V."/>
            <person name="Allen A.E."/>
            <person name="Bidle K."/>
            <person name="Borodovsky M."/>
            <person name="Bowler C."/>
            <person name="Brownlee C."/>
            <person name="Cock J.M."/>
            <person name="Elias M."/>
            <person name="Gladyshev V.N."/>
            <person name="Groth M."/>
            <person name="Guda C."/>
            <person name="Hadaegh A."/>
            <person name="Iglesias-Rodriguez M.D."/>
            <person name="Jenkins J."/>
            <person name="Jones B.M."/>
            <person name="Lawson T."/>
            <person name="Leese F."/>
            <person name="Lindquist E."/>
            <person name="Lobanov A."/>
            <person name="Lomsadze A."/>
            <person name="Malik S.B."/>
            <person name="Marsh M.E."/>
            <person name="Mackinder L."/>
            <person name="Mock T."/>
            <person name="Mueller-Roeber B."/>
            <person name="Pagarete A."/>
            <person name="Parker M."/>
            <person name="Probert I."/>
            <person name="Quesneville H."/>
            <person name="Raines C."/>
            <person name="Rensing S.A."/>
            <person name="Riano-Pachon D.M."/>
            <person name="Richier S."/>
            <person name="Rokitta S."/>
            <person name="Shiraiwa Y."/>
            <person name="Soanes D.M."/>
            <person name="van der Giezen M."/>
            <person name="Wahlund T.M."/>
            <person name="Williams B."/>
            <person name="Wilson W."/>
            <person name="Wolfe G."/>
            <person name="Wurch L.L."/>
        </authorList>
    </citation>
    <scope>NUCLEOTIDE SEQUENCE</scope>
</reference>
<keyword evidence="5" id="KW-1185">Reference proteome</keyword>
<dbReference type="AlphaFoldDB" id="A0A0D3K3M7"/>
<feature type="domain" description="DNA mismatch repair protein Mlh1 C-terminal" evidence="3">
    <location>
        <begin position="259"/>
        <end position="303"/>
    </location>
</feature>
<dbReference type="GO" id="GO:0016887">
    <property type="term" value="F:ATP hydrolysis activity"/>
    <property type="evidence" value="ECO:0007669"/>
    <property type="project" value="InterPro"/>
</dbReference>
<feature type="compositionally biased region" description="Gly residues" evidence="2">
    <location>
        <begin position="187"/>
        <end position="212"/>
    </location>
</feature>
<accession>A0A0D3K3M7</accession>
<feature type="domain" description="DNA mismatch repair protein Mlh1 C-terminal" evidence="3">
    <location>
        <begin position="304"/>
        <end position="421"/>
    </location>
</feature>
<dbReference type="InterPro" id="IPR038973">
    <property type="entry name" value="MutL/Mlh/Pms-like"/>
</dbReference>
<dbReference type="GO" id="GO:0140664">
    <property type="term" value="F:ATP-dependent DNA damage sensor activity"/>
    <property type="evidence" value="ECO:0007669"/>
    <property type="project" value="InterPro"/>
</dbReference>
<dbReference type="GO" id="GO:0005524">
    <property type="term" value="F:ATP binding"/>
    <property type="evidence" value="ECO:0007669"/>
    <property type="project" value="InterPro"/>
</dbReference>
<dbReference type="InterPro" id="IPR036890">
    <property type="entry name" value="HATPase_C_sf"/>
</dbReference>
<reference evidence="4" key="2">
    <citation type="submission" date="2024-10" db="UniProtKB">
        <authorList>
            <consortium name="EnsemblProtists"/>
        </authorList>
    </citation>
    <scope>IDENTIFICATION</scope>
</reference>
<dbReference type="KEGG" id="ehx:EMIHUDRAFT_468418"/>